<gene>
    <name evidence="4" type="primary">git7</name>
    <name evidence="4" type="ORF">LCER1_G004859</name>
</gene>
<dbReference type="InterPro" id="IPR044563">
    <property type="entry name" value="Sgt1-like"/>
</dbReference>
<protein>
    <submittedName>
        <fullName evidence="4">Glucose-insensitive transcription protein 7</fullName>
    </submittedName>
</protein>
<feature type="domain" description="SGS" evidence="2">
    <location>
        <begin position="254"/>
        <end position="338"/>
    </location>
</feature>
<feature type="region of interest" description="Disordered" evidence="1">
    <location>
        <begin position="76"/>
        <end position="102"/>
    </location>
</feature>
<dbReference type="Proteomes" id="UP000481288">
    <property type="component" value="Unassembled WGS sequence"/>
</dbReference>
<evidence type="ECO:0000259" key="3">
    <source>
        <dbReference type="PROSITE" id="PS51203"/>
    </source>
</evidence>
<dbReference type="CDD" id="cd06466">
    <property type="entry name" value="p23_CS_SGT1_like"/>
    <property type="match status" value="1"/>
</dbReference>
<feature type="domain" description="CS" evidence="3">
    <location>
        <begin position="112"/>
        <end position="204"/>
    </location>
</feature>
<feature type="compositionally biased region" description="Polar residues" evidence="1">
    <location>
        <begin position="304"/>
        <end position="316"/>
    </location>
</feature>
<proteinExistence type="predicted"/>
<dbReference type="OrthoDB" id="1898560at2759"/>
<feature type="region of interest" description="Disordered" evidence="1">
    <location>
        <begin position="245"/>
        <end position="264"/>
    </location>
</feature>
<organism evidence="4 5">
    <name type="scientific">Lachnellula cervina</name>
    <dbReference type="NCBI Taxonomy" id="1316786"/>
    <lineage>
        <taxon>Eukaryota</taxon>
        <taxon>Fungi</taxon>
        <taxon>Dikarya</taxon>
        <taxon>Ascomycota</taxon>
        <taxon>Pezizomycotina</taxon>
        <taxon>Leotiomycetes</taxon>
        <taxon>Helotiales</taxon>
        <taxon>Lachnaceae</taxon>
        <taxon>Lachnellula</taxon>
    </lineage>
</organism>
<accession>A0A7D8UMQ2</accession>
<dbReference type="AlphaFoldDB" id="A0A7D8UMQ2"/>
<evidence type="ECO:0000313" key="4">
    <source>
        <dbReference type="EMBL" id="TVY52669.1"/>
    </source>
</evidence>
<sequence length="338" mass="37792">FRRAVAYYGLGQYGNARRCLIWTRKFNEKERGLGMWQAKVTADWERAGGDGAVCNRVTAVEKPTLTEKEDIDEMFRQQAGKEEDNSKAKGKGKEPVREKPVAAVVKPASTTIDKIRVEWYQTGANVTIEILCKGIPKEDATVKFKEGQLLVKFPVLASNCNYEYNATPLHQNIDAEKSTFRITPHKLEITLVKQVQGVKWSEIYPAQAKTEPQPPTSTDPTYLAETTGGTNPSSLAPFEESIRAHNGNEGLEPPPPPPFKGSVNWDKVLEQEDDNDDGDPMHSFFQKLYKDADPDSRRAMMKSYQESNGTTLSTSWGEVGMKTTETVAPDGMEAKKWQ</sequence>
<dbReference type="Pfam" id="PF05002">
    <property type="entry name" value="SGS"/>
    <property type="match status" value="1"/>
</dbReference>
<feature type="region of interest" description="Disordered" evidence="1">
    <location>
        <begin position="301"/>
        <end position="338"/>
    </location>
</feature>
<dbReference type="GO" id="GO:0051087">
    <property type="term" value="F:protein-folding chaperone binding"/>
    <property type="evidence" value="ECO:0007669"/>
    <property type="project" value="InterPro"/>
</dbReference>
<dbReference type="PANTHER" id="PTHR45862">
    <property type="entry name" value="PROTEIN SGT1 HOMOLOG"/>
    <property type="match status" value="1"/>
</dbReference>
<dbReference type="PROSITE" id="PS51048">
    <property type="entry name" value="SGS"/>
    <property type="match status" value="1"/>
</dbReference>
<dbReference type="Pfam" id="PF04969">
    <property type="entry name" value="CS"/>
    <property type="match status" value="1"/>
</dbReference>
<dbReference type="InterPro" id="IPR008978">
    <property type="entry name" value="HSP20-like_chaperone"/>
</dbReference>
<dbReference type="PROSITE" id="PS51203">
    <property type="entry name" value="CS"/>
    <property type="match status" value="1"/>
</dbReference>
<feature type="region of interest" description="Disordered" evidence="1">
    <location>
        <begin position="206"/>
        <end position="237"/>
    </location>
</feature>
<dbReference type="SUPFAM" id="SSF49764">
    <property type="entry name" value="HSP20-like chaperones"/>
    <property type="match status" value="1"/>
</dbReference>
<reference evidence="4 5" key="1">
    <citation type="submission" date="2018-05" db="EMBL/GenBank/DDBJ databases">
        <title>Whole genome sequencing for identification of molecular markers to develop diagnostic detection tools for the regulated plant pathogen Lachnellula willkommii.</title>
        <authorList>
            <person name="Giroux E."/>
            <person name="Bilodeau G."/>
        </authorList>
    </citation>
    <scope>NUCLEOTIDE SEQUENCE [LARGE SCALE GENOMIC DNA]</scope>
    <source>
        <strain evidence="4 5">CBS 625.97</strain>
    </source>
</reference>
<feature type="compositionally biased region" description="Basic and acidic residues" evidence="1">
    <location>
        <begin position="76"/>
        <end position="100"/>
    </location>
</feature>
<feature type="non-terminal residue" evidence="4">
    <location>
        <position position="1"/>
    </location>
</feature>
<dbReference type="InterPro" id="IPR007699">
    <property type="entry name" value="SGS_dom"/>
</dbReference>
<evidence type="ECO:0000256" key="1">
    <source>
        <dbReference type="SAM" id="MobiDB-lite"/>
    </source>
</evidence>
<comment type="caution">
    <text evidence="4">The sequence shown here is derived from an EMBL/GenBank/DDBJ whole genome shotgun (WGS) entry which is preliminary data.</text>
</comment>
<dbReference type="EMBL" id="QGMG01000569">
    <property type="protein sequence ID" value="TVY52669.1"/>
    <property type="molecule type" value="Genomic_DNA"/>
</dbReference>
<dbReference type="Gene3D" id="2.60.40.790">
    <property type="match status" value="1"/>
</dbReference>
<evidence type="ECO:0000313" key="5">
    <source>
        <dbReference type="Proteomes" id="UP000481288"/>
    </source>
</evidence>
<evidence type="ECO:0000259" key="2">
    <source>
        <dbReference type="PROSITE" id="PS51048"/>
    </source>
</evidence>
<name>A0A7D8UMQ2_9HELO</name>
<dbReference type="InterPro" id="IPR007052">
    <property type="entry name" value="CS_dom"/>
</dbReference>
<keyword evidence="5" id="KW-1185">Reference proteome</keyword>